<organism evidence="1 2">
    <name type="scientific">Ventosimonas gracilis</name>
    <dbReference type="NCBI Taxonomy" id="1680762"/>
    <lineage>
        <taxon>Bacteria</taxon>
        <taxon>Pseudomonadati</taxon>
        <taxon>Pseudomonadota</taxon>
        <taxon>Gammaproteobacteria</taxon>
        <taxon>Pseudomonadales</taxon>
        <taxon>Ventosimonadaceae</taxon>
        <taxon>Ventosimonas</taxon>
    </lineage>
</organism>
<evidence type="ECO:0000313" key="1">
    <source>
        <dbReference type="EMBL" id="KXU35357.1"/>
    </source>
</evidence>
<keyword evidence="2" id="KW-1185">Reference proteome</keyword>
<protein>
    <submittedName>
        <fullName evidence="1">Uncharacterized protein</fullName>
    </submittedName>
</protein>
<name>A0A139SLD4_9GAMM</name>
<proteinExistence type="predicted"/>
<sequence>MVPAKAAGYLYNPDANDSNIDEISLHLIKEGGFTNYRIESDPPGLLCDESCPETVQRLPAGKVTLIISGNKPFPLLKIPLRGVWTEGCDDLKNETDKCVMNLNETNSRVTLEVDPNVQAGTIMPLPDGSMDVMFIYADSSRGHALVAAHTQLAKNRSWLDADLTRLSTRNKYGINDPADGTSNSTKLVNLGSEAASYCHNLNSNSGWYLPARKEIEPLTKQALDKIHGLESNGDSARLWTSTEANIGTNKGGKTVYFEAMSFNTANATIVSNSDYFRCPTDAASTSQCDIYRYQVLCVKRLHL</sequence>
<dbReference type="AlphaFoldDB" id="A0A139SLD4"/>
<gene>
    <name evidence="1" type="ORF">AXE65_06375</name>
</gene>
<accession>A0A139SLD4</accession>
<evidence type="ECO:0000313" key="2">
    <source>
        <dbReference type="Proteomes" id="UP000072660"/>
    </source>
</evidence>
<dbReference type="Proteomes" id="UP000072660">
    <property type="component" value="Unassembled WGS sequence"/>
</dbReference>
<comment type="caution">
    <text evidence="1">The sequence shown here is derived from an EMBL/GenBank/DDBJ whole genome shotgun (WGS) entry which is preliminary data.</text>
</comment>
<reference evidence="1 2" key="1">
    <citation type="submission" date="2016-02" db="EMBL/GenBank/DDBJ databases">
        <authorList>
            <person name="Wen L."/>
            <person name="He K."/>
            <person name="Yang H."/>
        </authorList>
    </citation>
    <scope>NUCLEOTIDE SEQUENCE [LARGE SCALE GENOMIC DNA]</scope>
    <source>
        <strain evidence="1 2">CV58</strain>
    </source>
</reference>
<dbReference type="EMBL" id="LSZO01000200">
    <property type="protein sequence ID" value="KXU35357.1"/>
    <property type="molecule type" value="Genomic_DNA"/>
</dbReference>